<name>M7SJP3_EUTLA</name>
<gene>
    <name evidence="2" type="ORF">UCREL1_8505</name>
</gene>
<feature type="domain" description="2EXR" evidence="1">
    <location>
        <begin position="7"/>
        <end position="101"/>
    </location>
</feature>
<dbReference type="Proteomes" id="UP000012174">
    <property type="component" value="Unassembled WGS sequence"/>
</dbReference>
<dbReference type="AlphaFoldDB" id="M7SJP3"/>
<reference evidence="3" key="1">
    <citation type="journal article" date="2013" name="Genome Announc.">
        <title>Draft genome sequence of the grapevine dieback fungus Eutypa lata UCR-EL1.</title>
        <authorList>
            <person name="Blanco-Ulate B."/>
            <person name="Rolshausen P.E."/>
            <person name="Cantu D."/>
        </authorList>
    </citation>
    <scope>NUCLEOTIDE SEQUENCE [LARGE SCALE GENOMIC DNA]</scope>
    <source>
        <strain evidence="3">UCR-EL1</strain>
    </source>
</reference>
<dbReference type="KEGG" id="ela:UCREL1_8505"/>
<accession>M7SJP3</accession>
<evidence type="ECO:0000313" key="3">
    <source>
        <dbReference type="Proteomes" id="UP000012174"/>
    </source>
</evidence>
<keyword evidence="3" id="KW-1185">Reference proteome</keyword>
<dbReference type="Pfam" id="PF20150">
    <property type="entry name" value="2EXR"/>
    <property type="match status" value="1"/>
</dbReference>
<dbReference type="EMBL" id="KB707049">
    <property type="protein sequence ID" value="EMR64538.1"/>
    <property type="molecule type" value="Genomic_DNA"/>
</dbReference>
<organism evidence="2 3">
    <name type="scientific">Eutypa lata (strain UCR-EL1)</name>
    <name type="common">Grapevine dieback disease fungus</name>
    <name type="synonym">Eutypa armeniacae</name>
    <dbReference type="NCBI Taxonomy" id="1287681"/>
    <lineage>
        <taxon>Eukaryota</taxon>
        <taxon>Fungi</taxon>
        <taxon>Dikarya</taxon>
        <taxon>Ascomycota</taxon>
        <taxon>Pezizomycotina</taxon>
        <taxon>Sordariomycetes</taxon>
        <taxon>Xylariomycetidae</taxon>
        <taxon>Xylariales</taxon>
        <taxon>Diatrypaceae</taxon>
        <taxon>Eutypa</taxon>
    </lineage>
</organism>
<evidence type="ECO:0000259" key="1">
    <source>
        <dbReference type="Pfam" id="PF20150"/>
    </source>
</evidence>
<protein>
    <recommendedName>
        <fullName evidence="1">2EXR domain-containing protein</fullName>
    </recommendedName>
</protein>
<dbReference type="InterPro" id="IPR045518">
    <property type="entry name" value="2EXR"/>
</dbReference>
<sequence>MDRPTSFTRFPHLPPELQDTIWAMVLESSTPAVQYASLQRVRCGLITRRPLCLWRGLPPDFTTTTITTTHKHKLAPWTVTDSLSQTCLRSRAVVIRNRQRRPSSHTLELMPCEMKVPNPRGGRIGLGLGLGLGQQSRSDTFATIRLPRSSMDSSCDLAILGEGWNFSELLYYRLSPTPSIRRFAVQWCAETSDGPKKLPTASCLLVLLDTMPDLEVLYAVLEPAQVEAAEGDWPGYRPGTDADVEMYLEDHYGRAGGHGPFHGMGRVYFEIPPKRVAALGGLVDFVRIFRTLRQRRERRLAHDDSVPFKKDPVGLRFMTWRTEESQHTAPA</sequence>
<dbReference type="OrthoDB" id="5022951at2759"/>
<evidence type="ECO:0000313" key="2">
    <source>
        <dbReference type="EMBL" id="EMR64538.1"/>
    </source>
</evidence>
<dbReference type="HOGENOM" id="CLU_829016_0_0_1"/>
<proteinExistence type="predicted"/>